<gene>
    <name evidence="18" type="primary">dctB_1</name>
    <name evidence="18" type="ORF">D791_00160</name>
</gene>
<dbReference type="SUPFAM" id="SSF55874">
    <property type="entry name" value="ATPase domain of HSP90 chaperone/DNA topoisomerase II/histidine kinase"/>
    <property type="match status" value="1"/>
</dbReference>
<protein>
    <recommendedName>
        <fullName evidence="15">C4-dicarboxylate transport sensor protein DctB</fullName>
        <ecNumber evidence="3">2.7.13.3</ecNumber>
    </recommendedName>
</protein>
<keyword evidence="10" id="KW-0418">Kinase</keyword>
<keyword evidence="8 16" id="KW-0812">Transmembrane</keyword>
<keyword evidence="6" id="KW-0597">Phosphoprotein</keyword>
<dbReference type="PANTHER" id="PTHR43065">
    <property type="entry name" value="SENSOR HISTIDINE KINASE"/>
    <property type="match status" value="1"/>
</dbReference>
<evidence type="ECO:0000256" key="10">
    <source>
        <dbReference type="ARBA" id="ARBA00022777"/>
    </source>
</evidence>
<keyword evidence="13" id="KW-0902">Two-component regulatory system</keyword>
<evidence type="ECO:0000256" key="13">
    <source>
        <dbReference type="ARBA" id="ARBA00023012"/>
    </source>
</evidence>
<dbReference type="PROSITE" id="PS50890">
    <property type="entry name" value="PUA"/>
    <property type="match status" value="1"/>
</dbReference>
<evidence type="ECO:0000256" key="2">
    <source>
        <dbReference type="ARBA" id="ARBA00004429"/>
    </source>
</evidence>
<evidence type="ECO:0000256" key="6">
    <source>
        <dbReference type="ARBA" id="ARBA00022553"/>
    </source>
</evidence>
<dbReference type="SUPFAM" id="SSF103190">
    <property type="entry name" value="Sensory domain-like"/>
    <property type="match status" value="1"/>
</dbReference>
<evidence type="ECO:0000313" key="19">
    <source>
        <dbReference type="Proteomes" id="UP000019464"/>
    </source>
</evidence>
<dbReference type="GO" id="GO:0005524">
    <property type="term" value="F:ATP binding"/>
    <property type="evidence" value="ECO:0007669"/>
    <property type="project" value="UniProtKB-KW"/>
</dbReference>
<evidence type="ECO:0000256" key="4">
    <source>
        <dbReference type="ARBA" id="ARBA00022475"/>
    </source>
</evidence>
<dbReference type="FunFam" id="1.10.287.130:FF:000049">
    <property type="entry name" value="C4-dicarboxylate transport sensor protein DctB"/>
    <property type="match status" value="1"/>
</dbReference>
<evidence type="ECO:0000256" key="16">
    <source>
        <dbReference type="SAM" id="Phobius"/>
    </source>
</evidence>
<dbReference type="PRINTS" id="PR00344">
    <property type="entry name" value="BCTRLSENSOR"/>
</dbReference>
<dbReference type="AlphaFoldDB" id="W9V033"/>
<keyword evidence="12 16" id="KW-1133">Transmembrane helix</keyword>
<dbReference type="InterPro" id="IPR029151">
    <property type="entry name" value="Sensor-like_sf"/>
</dbReference>
<keyword evidence="9" id="KW-0547">Nucleotide-binding</keyword>
<proteinExistence type="predicted"/>
<keyword evidence="11" id="KW-0067">ATP-binding</keyword>
<dbReference type="PANTHER" id="PTHR43065:SF46">
    <property type="entry name" value="C4-DICARBOXYLATE TRANSPORT SENSOR PROTEIN DCTB"/>
    <property type="match status" value="1"/>
</dbReference>
<dbReference type="CDD" id="cd12914">
    <property type="entry name" value="PDC1_DGC_like"/>
    <property type="match status" value="1"/>
</dbReference>
<dbReference type="OrthoDB" id="1931120at2"/>
<evidence type="ECO:0000259" key="17">
    <source>
        <dbReference type="PROSITE" id="PS50109"/>
    </source>
</evidence>
<keyword evidence="14 16" id="KW-0472">Membrane</keyword>
<dbReference type="CDD" id="cd00075">
    <property type="entry name" value="HATPase"/>
    <property type="match status" value="1"/>
</dbReference>
<keyword evidence="7 18" id="KW-0808">Transferase</keyword>
<evidence type="ECO:0000256" key="8">
    <source>
        <dbReference type="ARBA" id="ARBA00022692"/>
    </source>
</evidence>
<keyword evidence="4" id="KW-1003">Cell membrane</keyword>
<dbReference type="Pfam" id="PF00512">
    <property type="entry name" value="HisKA"/>
    <property type="match status" value="1"/>
</dbReference>
<comment type="subcellular location">
    <subcellularLocation>
        <location evidence="2">Cell inner membrane</location>
        <topology evidence="2">Multi-pass membrane protein</topology>
    </subcellularLocation>
</comment>
<dbReference type="InterPro" id="IPR003661">
    <property type="entry name" value="HisK_dim/P_dom"/>
</dbReference>
<dbReference type="EC" id="2.7.13.3" evidence="3"/>
<evidence type="ECO:0000256" key="7">
    <source>
        <dbReference type="ARBA" id="ARBA00022679"/>
    </source>
</evidence>
<feature type="transmembrane region" description="Helical" evidence="16">
    <location>
        <begin position="225"/>
        <end position="247"/>
    </location>
</feature>
<dbReference type="Pfam" id="PF02518">
    <property type="entry name" value="HATPase_c"/>
    <property type="match status" value="1"/>
</dbReference>
<dbReference type="Gene3D" id="1.10.287.130">
    <property type="match status" value="1"/>
</dbReference>
<comment type="catalytic activity">
    <reaction evidence="1">
        <text>ATP + protein L-histidine = ADP + protein N-phospho-L-histidine.</text>
        <dbReference type="EC" id="2.7.13.3"/>
    </reaction>
</comment>
<evidence type="ECO:0000256" key="1">
    <source>
        <dbReference type="ARBA" id="ARBA00000085"/>
    </source>
</evidence>
<dbReference type="SMART" id="SM00387">
    <property type="entry name" value="HATPase_c"/>
    <property type="match status" value="1"/>
</dbReference>
<evidence type="ECO:0000256" key="5">
    <source>
        <dbReference type="ARBA" id="ARBA00022519"/>
    </source>
</evidence>
<dbReference type="EMBL" id="AONB01000001">
    <property type="protein sequence ID" value="EXJ12818.1"/>
    <property type="molecule type" value="Genomic_DNA"/>
</dbReference>
<dbReference type="SUPFAM" id="SSF47384">
    <property type="entry name" value="Homodimeric domain of signal transducing histidine kinase"/>
    <property type="match status" value="1"/>
</dbReference>
<dbReference type="InterPro" id="IPR036097">
    <property type="entry name" value="HisK_dim/P_sf"/>
</dbReference>
<reference evidence="19" key="1">
    <citation type="submission" date="2012-11" db="EMBL/GenBank/DDBJ databases">
        <authorList>
            <person name="Singh A."/>
            <person name="Pinnaka A.K."/>
            <person name="Vaidya B."/>
        </authorList>
    </citation>
    <scope>NUCLEOTIDE SEQUENCE [LARGE SCALE GENOMIC DNA]</scope>
    <source>
        <strain evidence="19">AK23</strain>
    </source>
</reference>
<feature type="domain" description="Histidine kinase" evidence="17">
    <location>
        <begin position="311"/>
        <end position="523"/>
    </location>
</feature>
<comment type="caution">
    <text evidence="18">The sequence shown here is derived from an EMBL/GenBank/DDBJ whole genome shotgun (WGS) entry which is preliminary data.</text>
</comment>
<dbReference type="GO" id="GO:0005886">
    <property type="term" value="C:plasma membrane"/>
    <property type="evidence" value="ECO:0007669"/>
    <property type="project" value="UniProtKB-SubCell"/>
</dbReference>
<evidence type="ECO:0000256" key="15">
    <source>
        <dbReference type="ARBA" id="ARBA00073143"/>
    </source>
</evidence>
<dbReference type="Gene3D" id="3.30.565.10">
    <property type="entry name" value="Histidine kinase-like ATPase, C-terminal domain"/>
    <property type="match status" value="1"/>
</dbReference>
<dbReference type="InterPro" id="IPR003594">
    <property type="entry name" value="HATPase_dom"/>
</dbReference>
<dbReference type="PIRSF" id="PIRSF036431">
    <property type="entry name" value="STHK_DctB"/>
    <property type="match status" value="1"/>
</dbReference>
<sequence length="530" mass="59472">MLAKQPRVQNLLTDMENHEHIERIQDFLVSARDASGADTLYLLDTEGLTLASSNYLEEGSFVGNNYAYRPYYLDAVNHGRGEFFAIGTTTGLPGYFLSQRVVNAAGRLLGVAVVKVDLEPLQADWTLAAEHVLVIDANQVVVLSSHPGWKYKMLAELSEEQALWIQQGRQFFDVELQPLGREYDSHYRVSVGDERDADYVMAEYPLTRLGWTIVYMVPVQSLYKVSALVTSLVLVLYVLLLMGGLWLRERSRRTQAALVAEKALREANDTLEFQVQERTAELNARSLELQNAQRELVQAGKLAALGTLSAGIAHELNQPITAIRTYTATAKKLLDTERYASVAPTLDKVFTLIDRMSQIITQMKVFVRESPQQLQPVNWVDRLHFVLDMLSARIDTQAVEVVLRLPNEAWIRADATRIEQILLNLLSNALDATATLGHAKIEIQLWRQDEHWILSLADNGEHFDEAQIDRLFDPFYSTKAAGEGMGLGLFICYGLIQDMGGHIRVERAHMGGAAFEVKLPAIDSLKCEIS</sequence>
<dbReference type="GO" id="GO:0000155">
    <property type="term" value="F:phosphorelay sensor kinase activity"/>
    <property type="evidence" value="ECO:0007669"/>
    <property type="project" value="InterPro"/>
</dbReference>
<dbReference type="STRING" id="1229521.D791_00160"/>
<dbReference type="InterPro" id="IPR004358">
    <property type="entry name" value="Sig_transdc_His_kin-like_C"/>
</dbReference>
<evidence type="ECO:0000313" key="18">
    <source>
        <dbReference type="EMBL" id="EXJ12818.1"/>
    </source>
</evidence>
<evidence type="ECO:0000256" key="14">
    <source>
        <dbReference type="ARBA" id="ARBA00023136"/>
    </source>
</evidence>
<keyword evidence="5" id="KW-0997">Cell inner membrane</keyword>
<dbReference type="Proteomes" id="UP000019464">
    <property type="component" value="Unassembled WGS sequence"/>
</dbReference>
<evidence type="ECO:0000256" key="12">
    <source>
        <dbReference type="ARBA" id="ARBA00022989"/>
    </source>
</evidence>
<organism evidence="18 19">
    <name type="scientific">Nitrincola nitratireducens</name>
    <dbReference type="NCBI Taxonomy" id="1229521"/>
    <lineage>
        <taxon>Bacteria</taxon>
        <taxon>Pseudomonadati</taxon>
        <taxon>Pseudomonadota</taxon>
        <taxon>Gammaproteobacteria</taxon>
        <taxon>Oceanospirillales</taxon>
        <taxon>Oceanospirillaceae</taxon>
        <taxon>Nitrincola</taxon>
    </lineage>
</organism>
<reference evidence="18 19" key="2">
    <citation type="journal article" date="2015" name="Syst. Appl. Microbiol.">
        <title>Nitrincola nitratireducens sp. nov. isolated from a haloalkaline crater lake.</title>
        <authorList>
            <person name="Singh A."/>
            <person name="Vaidya B."/>
            <person name="Tanuku N.R."/>
            <person name="Pinnaka A.K."/>
        </authorList>
    </citation>
    <scope>NUCLEOTIDE SEQUENCE [LARGE SCALE GENOMIC DNA]</scope>
    <source>
        <strain evidence="18 19">AK23</strain>
    </source>
</reference>
<name>W9V033_9GAMM</name>
<evidence type="ECO:0000256" key="3">
    <source>
        <dbReference type="ARBA" id="ARBA00012438"/>
    </source>
</evidence>
<dbReference type="InterPro" id="IPR017055">
    <property type="entry name" value="Sig_transdc_His_kinase_DctB"/>
</dbReference>
<evidence type="ECO:0000256" key="11">
    <source>
        <dbReference type="ARBA" id="ARBA00022840"/>
    </source>
</evidence>
<dbReference type="CDD" id="cd00082">
    <property type="entry name" value="HisKA"/>
    <property type="match status" value="1"/>
</dbReference>
<evidence type="ECO:0000256" key="9">
    <source>
        <dbReference type="ARBA" id="ARBA00022741"/>
    </source>
</evidence>
<dbReference type="SMART" id="SM00388">
    <property type="entry name" value="HisKA"/>
    <property type="match status" value="1"/>
</dbReference>
<dbReference type="PROSITE" id="PS50109">
    <property type="entry name" value="HIS_KIN"/>
    <property type="match status" value="1"/>
</dbReference>
<dbReference type="InterPro" id="IPR005467">
    <property type="entry name" value="His_kinase_dom"/>
</dbReference>
<dbReference type="InterPro" id="IPR036890">
    <property type="entry name" value="HATPase_C_sf"/>
</dbReference>
<accession>W9V033</accession>
<keyword evidence="19" id="KW-1185">Reference proteome</keyword>
<dbReference type="Gene3D" id="3.30.450.20">
    <property type="entry name" value="PAS domain"/>
    <property type="match status" value="2"/>
</dbReference>